<dbReference type="FunFam" id="3.40.50.300:FF:000888">
    <property type="entry name" value="GPN-loop GTPase 1"/>
    <property type="match status" value="1"/>
</dbReference>
<dbReference type="InterPro" id="IPR027417">
    <property type="entry name" value="P-loop_NTPase"/>
</dbReference>
<evidence type="ECO:0000256" key="10">
    <source>
        <dbReference type="SAM" id="MobiDB-lite"/>
    </source>
</evidence>
<evidence type="ECO:0000256" key="2">
    <source>
        <dbReference type="ARBA" id="ARBA00022490"/>
    </source>
</evidence>
<dbReference type="Proteomes" id="UP000801492">
    <property type="component" value="Unassembled WGS sequence"/>
</dbReference>
<name>A0A8K0D0G2_IGNLU</name>
<dbReference type="PRINTS" id="PR00449">
    <property type="entry name" value="RASTRNSFRMNG"/>
</dbReference>
<evidence type="ECO:0000256" key="5">
    <source>
        <dbReference type="ARBA" id="ARBA00023054"/>
    </source>
</evidence>
<dbReference type="PANTHER" id="PTHR21231">
    <property type="entry name" value="XPA-BINDING PROTEIN 1-RELATED"/>
    <property type="match status" value="1"/>
</dbReference>
<organism evidence="11 12">
    <name type="scientific">Ignelater luminosus</name>
    <name type="common">Cucubano</name>
    <name type="synonym">Pyrophorus luminosus</name>
    <dbReference type="NCBI Taxonomy" id="2038154"/>
    <lineage>
        <taxon>Eukaryota</taxon>
        <taxon>Metazoa</taxon>
        <taxon>Ecdysozoa</taxon>
        <taxon>Arthropoda</taxon>
        <taxon>Hexapoda</taxon>
        <taxon>Insecta</taxon>
        <taxon>Pterygota</taxon>
        <taxon>Neoptera</taxon>
        <taxon>Endopterygota</taxon>
        <taxon>Coleoptera</taxon>
        <taxon>Polyphaga</taxon>
        <taxon>Elateriformia</taxon>
        <taxon>Elateroidea</taxon>
        <taxon>Elateridae</taxon>
        <taxon>Agrypninae</taxon>
        <taxon>Pyrophorini</taxon>
        <taxon>Ignelater</taxon>
    </lineage>
</organism>
<feature type="region of interest" description="Disordered" evidence="10">
    <location>
        <begin position="273"/>
        <end position="292"/>
    </location>
</feature>
<dbReference type="GO" id="GO:0005525">
    <property type="term" value="F:GTP binding"/>
    <property type="evidence" value="ECO:0007669"/>
    <property type="project" value="UniProtKB-KW"/>
</dbReference>
<evidence type="ECO:0000313" key="11">
    <source>
        <dbReference type="EMBL" id="KAF2897080.1"/>
    </source>
</evidence>
<sequence length="362" mass="40732">MSETQKSDDNTKHPICLIVLGMAGSGKTSLVSRLSTSNQKPYTVNLDPACANLPYFAHIDVRDTVNYKEVMKQYQLGPNGAIVTSLNLFSTKFSDVIDFISKSDQEYVVFDTPGQIEVFTWSVSGSIITETLASTFPTVILYVVDVVRSTSPVTFMSNMLYACSILYKTRLPFIIVMNKIDVVDHNYAISWMRDFETFHEALEAEETYISNLTRSMALALDEFYSNLKVCGVSAATGQGIEELFSLVKDARTEYETDYRVEWEKIRAEAAAKKAKASEDSSSNSSTSLVTTVPKGRELSDIYLRHPANESSSDSEGEEADPHAKEEELEEEQNFRKVVQQQKEMHIKRAKEAELRNKQKTNH</sequence>
<evidence type="ECO:0000256" key="9">
    <source>
        <dbReference type="RuleBase" id="RU365059"/>
    </source>
</evidence>
<comment type="function">
    <text evidence="8 9">Small GTPase required for proper nuclear import of RNA polymerase II (RNAPII). May act at an RNAP assembly step prior to nuclear import.</text>
</comment>
<keyword evidence="4 9" id="KW-0378">Hydrolase</keyword>
<keyword evidence="12" id="KW-1185">Reference proteome</keyword>
<evidence type="ECO:0000256" key="3">
    <source>
        <dbReference type="ARBA" id="ARBA00022741"/>
    </source>
</evidence>
<keyword evidence="7" id="KW-0539">Nucleus</keyword>
<keyword evidence="5" id="KW-0175">Coiled coil</keyword>
<gene>
    <name evidence="11" type="ORF">ILUMI_09107</name>
</gene>
<dbReference type="GO" id="GO:0003924">
    <property type="term" value="F:GTPase activity"/>
    <property type="evidence" value="ECO:0007669"/>
    <property type="project" value="InterPro"/>
</dbReference>
<dbReference type="SUPFAM" id="SSF52540">
    <property type="entry name" value="P-loop containing nucleoside triphosphate hydrolases"/>
    <property type="match status" value="1"/>
</dbReference>
<comment type="subcellular location">
    <subcellularLocation>
        <location evidence="9">Cytoplasm</location>
    </subcellularLocation>
    <subcellularLocation>
        <location evidence="9">Nucleus</location>
    </subcellularLocation>
</comment>
<dbReference type="OrthoDB" id="243313at2759"/>
<dbReference type="InterPro" id="IPR030230">
    <property type="entry name" value="Gpn1/Npa3/XAB1"/>
</dbReference>
<dbReference type="Gene3D" id="3.40.50.300">
    <property type="entry name" value="P-loop containing nucleotide triphosphate hydrolases"/>
    <property type="match status" value="1"/>
</dbReference>
<protein>
    <recommendedName>
        <fullName evidence="9">GPN-loop GTPase</fullName>
        <ecNumber evidence="9">3.6.5.-</ecNumber>
    </recommendedName>
</protein>
<comment type="similarity">
    <text evidence="1 9">Belongs to the GPN-loop GTPase family.</text>
</comment>
<evidence type="ECO:0000256" key="1">
    <source>
        <dbReference type="ARBA" id="ARBA00005290"/>
    </source>
</evidence>
<keyword evidence="6 9" id="KW-0342">GTP-binding</keyword>
<keyword evidence="3 9" id="KW-0547">Nucleotide-binding</keyword>
<comment type="caution">
    <text evidence="11">The sequence shown here is derived from an EMBL/GenBank/DDBJ whole genome shotgun (WGS) entry which is preliminary data.</text>
</comment>
<dbReference type="EMBL" id="VTPC01004488">
    <property type="protein sequence ID" value="KAF2897080.1"/>
    <property type="molecule type" value="Genomic_DNA"/>
</dbReference>
<feature type="compositionally biased region" description="Basic and acidic residues" evidence="10">
    <location>
        <begin position="298"/>
        <end position="307"/>
    </location>
</feature>
<dbReference type="CDD" id="cd17870">
    <property type="entry name" value="GPN1"/>
    <property type="match status" value="1"/>
</dbReference>
<evidence type="ECO:0000256" key="4">
    <source>
        <dbReference type="ARBA" id="ARBA00022801"/>
    </source>
</evidence>
<reference evidence="11" key="1">
    <citation type="submission" date="2019-08" db="EMBL/GenBank/DDBJ databases">
        <title>The genome of the North American firefly Photinus pyralis.</title>
        <authorList>
            <consortium name="Photinus pyralis genome working group"/>
            <person name="Fallon T.R."/>
            <person name="Sander Lower S.E."/>
            <person name="Weng J.-K."/>
        </authorList>
    </citation>
    <scope>NUCLEOTIDE SEQUENCE</scope>
    <source>
        <strain evidence="11">TRF0915ILg1</strain>
        <tissue evidence="11">Whole body</tissue>
    </source>
</reference>
<feature type="compositionally biased region" description="Basic and acidic residues" evidence="10">
    <location>
        <begin position="342"/>
        <end position="356"/>
    </location>
</feature>
<dbReference type="PANTHER" id="PTHR21231:SF8">
    <property type="entry name" value="GPN-LOOP GTPASE 1"/>
    <property type="match status" value="1"/>
</dbReference>
<dbReference type="InterPro" id="IPR004130">
    <property type="entry name" value="Gpn"/>
</dbReference>
<dbReference type="GO" id="GO:0005634">
    <property type="term" value="C:nucleus"/>
    <property type="evidence" value="ECO:0007669"/>
    <property type="project" value="UniProtKB-SubCell"/>
</dbReference>
<dbReference type="EC" id="3.6.5.-" evidence="9"/>
<evidence type="ECO:0000256" key="6">
    <source>
        <dbReference type="ARBA" id="ARBA00023134"/>
    </source>
</evidence>
<evidence type="ECO:0000256" key="7">
    <source>
        <dbReference type="ARBA" id="ARBA00023242"/>
    </source>
</evidence>
<keyword evidence="2 9" id="KW-0963">Cytoplasm</keyword>
<dbReference type="AlphaFoldDB" id="A0A8K0D0G2"/>
<comment type="subunit">
    <text evidence="9">Binds to RNA polymerase II.</text>
</comment>
<dbReference type="Pfam" id="PF03029">
    <property type="entry name" value="ATP_bind_1"/>
    <property type="match status" value="1"/>
</dbReference>
<feature type="region of interest" description="Disordered" evidence="10">
    <location>
        <begin position="298"/>
        <end position="362"/>
    </location>
</feature>
<evidence type="ECO:0000313" key="12">
    <source>
        <dbReference type="Proteomes" id="UP000801492"/>
    </source>
</evidence>
<proteinExistence type="inferred from homology"/>
<evidence type="ECO:0000256" key="8">
    <source>
        <dbReference type="ARBA" id="ARBA00055682"/>
    </source>
</evidence>
<dbReference type="GO" id="GO:0005737">
    <property type="term" value="C:cytoplasm"/>
    <property type="evidence" value="ECO:0007669"/>
    <property type="project" value="UniProtKB-SubCell"/>
</dbReference>
<accession>A0A8K0D0G2</accession>